<evidence type="ECO:0000313" key="2">
    <source>
        <dbReference type="EMBL" id="UGS38179.1"/>
    </source>
</evidence>
<feature type="region of interest" description="Disordered" evidence="1">
    <location>
        <begin position="61"/>
        <end position="85"/>
    </location>
</feature>
<evidence type="ECO:0000256" key="1">
    <source>
        <dbReference type="SAM" id="MobiDB-lite"/>
    </source>
</evidence>
<sequence length="85" mass="9459">MAGRHEELNDDARRALELLQQHPEVSIGLLRDAGVSMPAQALYSLQLAGWPLRRRGGAWRLVGPDEPAPPIAEPPPRVRRVARDH</sequence>
<dbReference type="EMBL" id="CP087164">
    <property type="protein sequence ID" value="UGS38179.1"/>
    <property type="molecule type" value="Genomic_DNA"/>
</dbReference>
<dbReference type="Proteomes" id="UP001162834">
    <property type="component" value="Chromosome"/>
</dbReference>
<proteinExistence type="predicted"/>
<reference evidence="2" key="1">
    <citation type="journal article" date="2022" name="Int. J. Syst. Evol. Microbiol.">
        <title>Pseudomonas aegrilactucae sp. nov. and Pseudomonas morbosilactucae sp. nov., pathogens causing bacterial rot of lettuce in Japan.</title>
        <authorList>
            <person name="Sawada H."/>
            <person name="Fujikawa T."/>
            <person name="Satou M."/>
        </authorList>
    </citation>
    <scope>NUCLEOTIDE SEQUENCE</scope>
    <source>
        <strain evidence="2">0166_1</strain>
    </source>
</reference>
<keyword evidence="3" id="KW-1185">Reference proteome</keyword>
<feature type="compositionally biased region" description="Pro residues" evidence="1">
    <location>
        <begin position="66"/>
        <end position="75"/>
    </location>
</feature>
<accession>A0A9E6Y170</accession>
<gene>
    <name evidence="2" type="ORF">DSM104329_04602</name>
</gene>
<protein>
    <submittedName>
        <fullName evidence="2">Uncharacterized protein</fullName>
    </submittedName>
</protein>
<organism evidence="2 3">
    <name type="scientific">Capillimicrobium parvum</name>
    <dbReference type="NCBI Taxonomy" id="2884022"/>
    <lineage>
        <taxon>Bacteria</taxon>
        <taxon>Bacillati</taxon>
        <taxon>Actinomycetota</taxon>
        <taxon>Thermoleophilia</taxon>
        <taxon>Solirubrobacterales</taxon>
        <taxon>Capillimicrobiaceae</taxon>
        <taxon>Capillimicrobium</taxon>
    </lineage>
</organism>
<dbReference type="AlphaFoldDB" id="A0A9E6Y170"/>
<dbReference type="RefSeq" id="WP_259312209.1">
    <property type="nucleotide sequence ID" value="NZ_CP087164.1"/>
</dbReference>
<evidence type="ECO:0000313" key="3">
    <source>
        <dbReference type="Proteomes" id="UP001162834"/>
    </source>
</evidence>
<dbReference type="KEGG" id="sbae:DSM104329_04602"/>
<name>A0A9E6Y170_9ACTN</name>